<feature type="compositionally biased region" description="Acidic residues" evidence="1">
    <location>
        <begin position="329"/>
        <end position="341"/>
    </location>
</feature>
<evidence type="ECO:0000313" key="3">
    <source>
        <dbReference type="Proteomes" id="UP000249757"/>
    </source>
</evidence>
<evidence type="ECO:0000313" key="2">
    <source>
        <dbReference type="EMBL" id="KAI1509296.1"/>
    </source>
</evidence>
<dbReference type="Proteomes" id="UP000249757">
    <property type="component" value="Unassembled WGS sequence"/>
</dbReference>
<comment type="caution">
    <text evidence="2">The sequence shown here is derived from an EMBL/GenBank/DDBJ whole genome shotgun (WGS) entry which is preliminary data.</text>
</comment>
<dbReference type="EMBL" id="NRDI02000021">
    <property type="protein sequence ID" value="KAI1509296.1"/>
    <property type="molecule type" value="Genomic_DNA"/>
</dbReference>
<reference evidence="3" key="1">
    <citation type="journal article" date="2022" name="Microb. Genom.">
        <title>A global pangenome for the wheat fungal pathogen Pyrenophora tritici-repentis and prediction of effector protein structural homology.</title>
        <authorList>
            <person name="Moolhuijzen P.M."/>
            <person name="See P.T."/>
            <person name="Shi G."/>
            <person name="Powell H.R."/>
            <person name="Cockram J."/>
            <person name="Jorgensen L.N."/>
            <person name="Benslimane H."/>
            <person name="Strelkov S.E."/>
            <person name="Turner J."/>
            <person name="Liu Z."/>
            <person name="Moffat C.S."/>
        </authorList>
    </citation>
    <scope>NUCLEOTIDE SEQUENCE [LARGE SCALE GENOMIC DNA]</scope>
</reference>
<protein>
    <submittedName>
        <fullName evidence="2">Uncharacterized protein</fullName>
    </submittedName>
</protein>
<accession>A0A2W1GXT6</accession>
<proteinExistence type="predicted"/>
<feature type="region of interest" description="Disordered" evidence="1">
    <location>
        <begin position="284"/>
        <end position="353"/>
    </location>
</feature>
<name>A0A2W1GXT6_9PLEO</name>
<feature type="compositionally biased region" description="Acidic residues" evidence="1">
    <location>
        <begin position="285"/>
        <end position="294"/>
    </location>
</feature>
<dbReference type="OMA" id="WAENIRW"/>
<sequence length="534" mass="59941">MAALPKNNAFGAGCPSWNMAFPKGNLTAVEILTYLPHWLKSIDVVERFVSHGAKSLNIAAIINEARILPSGKPLPPNSVLVMMQYAMRRAGFEDWSISTHSQFPQEMPRPEWNLEVTGFRTPCATHPKDINSPTPKKVKRNQQVEPMEFRDLARHVKLHPCGNDALDLARCVQYAVEHPHESWLFPTQFTSLVAHLGGPALITDAHLDSEAFARRNDYHFSPPKTKTNNTRSKVKACTENNPFVDLLLASTSQKRTVDGMAKVALDNTRRSGRLVDKQINFTEPSEVDEVDSNDTDSPYATPAKKRKLSRLPPTPQSIDDGEFVQCESDANDDTSAEEPGEVETPSPTPTVRGRAAARKARASIKTAFLKHVMPPRQTTTVNGASTQKPVPDFMSTTFDPEVMDAARMFSFRQPVRLPPPMLSSNRLKIEDNTVFLYASPEHTDLDNMYASAYDSARFNGARRHAPFRELHLLTNPASFDISDWAENIRWSKEQYTHFESVWTEYDHHLECITAHRQNIGWASEEMIMAGMAGF</sequence>
<gene>
    <name evidence="2" type="ORF">Ptr86124_011836</name>
</gene>
<keyword evidence="3" id="KW-1185">Reference proteome</keyword>
<organism evidence="2 3">
    <name type="scientific">Pyrenophora tritici-repentis</name>
    <dbReference type="NCBI Taxonomy" id="45151"/>
    <lineage>
        <taxon>Eukaryota</taxon>
        <taxon>Fungi</taxon>
        <taxon>Dikarya</taxon>
        <taxon>Ascomycota</taxon>
        <taxon>Pezizomycotina</taxon>
        <taxon>Dothideomycetes</taxon>
        <taxon>Pleosporomycetidae</taxon>
        <taxon>Pleosporales</taxon>
        <taxon>Pleosporineae</taxon>
        <taxon>Pleosporaceae</taxon>
        <taxon>Pyrenophora</taxon>
    </lineage>
</organism>
<evidence type="ECO:0000256" key="1">
    <source>
        <dbReference type="SAM" id="MobiDB-lite"/>
    </source>
</evidence>
<dbReference type="AlphaFoldDB" id="A0A2W1GXT6"/>
<dbReference type="OrthoDB" id="3675232at2759"/>